<dbReference type="InterPro" id="IPR035984">
    <property type="entry name" value="Acyl-CoA-binding_sf"/>
</dbReference>
<dbReference type="PROSITE" id="PS50088">
    <property type="entry name" value="ANK_REPEAT"/>
    <property type="match status" value="2"/>
</dbReference>
<dbReference type="PROSITE" id="PS50297">
    <property type="entry name" value="ANK_REP_REGION"/>
    <property type="match status" value="1"/>
</dbReference>
<keyword evidence="2" id="KW-0446">Lipid-binding</keyword>
<keyword evidence="3" id="KW-0040">ANK repeat</keyword>
<dbReference type="Pfam" id="PF12796">
    <property type="entry name" value="Ank_2"/>
    <property type="match status" value="1"/>
</dbReference>
<protein>
    <submittedName>
        <fullName evidence="6">Acyl-CoA-binding domain-containing protein 1</fullName>
    </submittedName>
</protein>
<dbReference type="PROSITE" id="PS51228">
    <property type="entry name" value="ACB_2"/>
    <property type="match status" value="1"/>
</dbReference>
<dbReference type="Gene3D" id="1.25.40.20">
    <property type="entry name" value="Ankyrin repeat-containing domain"/>
    <property type="match status" value="1"/>
</dbReference>
<evidence type="ECO:0000259" key="5">
    <source>
        <dbReference type="PROSITE" id="PS51228"/>
    </source>
</evidence>
<keyword evidence="7" id="KW-1185">Reference proteome</keyword>
<proteinExistence type="inferred from homology"/>
<accession>A0A2R5GLL6</accession>
<dbReference type="PRINTS" id="PR00689">
    <property type="entry name" value="ACOABINDINGP"/>
</dbReference>
<evidence type="ECO:0000256" key="4">
    <source>
        <dbReference type="SAM" id="MobiDB-lite"/>
    </source>
</evidence>
<dbReference type="Gene3D" id="1.20.80.10">
    <property type="match status" value="1"/>
</dbReference>
<organism evidence="6 7">
    <name type="scientific">Hondaea fermentalgiana</name>
    <dbReference type="NCBI Taxonomy" id="2315210"/>
    <lineage>
        <taxon>Eukaryota</taxon>
        <taxon>Sar</taxon>
        <taxon>Stramenopiles</taxon>
        <taxon>Bigyra</taxon>
        <taxon>Labyrinthulomycetes</taxon>
        <taxon>Thraustochytrida</taxon>
        <taxon>Thraustochytriidae</taxon>
        <taxon>Hondaea</taxon>
    </lineage>
</organism>
<evidence type="ECO:0000256" key="1">
    <source>
        <dbReference type="ARBA" id="ARBA00005567"/>
    </source>
</evidence>
<feature type="repeat" description="ANK" evidence="3">
    <location>
        <begin position="184"/>
        <end position="216"/>
    </location>
</feature>
<sequence>MSGAGTGGAESRAAANEEEFEAAQKFASSGALGKVDNEDQLQLYAWFKQSVVGDCTTPKPSMLDFVGMAKWNAWRKVAGKSPAEARAAYLGVLDRLAPGWREKEPIAADTANAGAAAGGAGGEGGMAPRVSTFAMEEEKAHDDQTQAERLLTMAGRGELEALVTALKTSGFGKGDKLSSIVGDDNETLLHMACDRDDAAMVDALIELGADVEARDVDGLTPLGYALMNDHADLARHLVSQHGANLEARGDDGDPILSMCGPALSQSLRELAASKSK</sequence>
<dbReference type="InterPro" id="IPR000582">
    <property type="entry name" value="Acyl-CoA-binding_protein"/>
</dbReference>
<evidence type="ECO:0000256" key="2">
    <source>
        <dbReference type="ARBA" id="ARBA00023121"/>
    </source>
</evidence>
<dbReference type="PANTHER" id="PTHR23310:SF62">
    <property type="entry name" value="ACYL-COA BINDING PROTEIN 1, ISOFORM A"/>
    <property type="match status" value="1"/>
</dbReference>
<dbReference type="InParanoid" id="A0A2R5GLL6"/>
<evidence type="ECO:0000256" key="3">
    <source>
        <dbReference type="PROSITE-ProRule" id="PRU00023"/>
    </source>
</evidence>
<dbReference type="InterPro" id="IPR014352">
    <property type="entry name" value="FERM/acyl-CoA-bd_prot_sf"/>
</dbReference>
<dbReference type="AlphaFoldDB" id="A0A2R5GLL6"/>
<dbReference type="Pfam" id="PF00887">
    <property type="entry name" value="ACBP"/>
    <property type="match status" value="1"/>
</dbReference>
<dbReference type="PANTHER" id="PTHR23310">
    <property type="entry name" value="ACYL-COA-BINDING PROTEIN, ACBP"/>
    <property type="match status" value="1"/>
</dbReference>
<dbReference type="InterPro" id="IPR036770">
    <property type="entry name" value="Ankyrin_rpt-contain_sf"/>
</dbReference>
<comment type="caution">
    <text evidence="6">The sequence shown here is derived from an EMBL/GenBank/DDBJ whole genome shotgun (WGS) entry which is preliminary data.</text>
</comment>
<dbReference type="EMBL" id="BEYU01000099">
    <property type="protein sequence ID" value="GBG31525.1"/>
    <property type="molecule type" value="Genomic_DNA"/>
</dbReference>
<dbReference type="SMART" id="SM00248">
    <property type="entry name" value="ANK"/>
    <property type="match status" value="2"/>
</dbReference>
<dbReference type="GO" id="GO:0000062">
    <property type="term" value="F:fatty-acyl-CoA binding"/>
    <property type="evidence" value="ECO:0007669"/>
    <property type="project" value="InterPro"/>
</dbReference>
<feature type="repeat" description="ANK" evidence="3">
    <location>
        <begin position="217"/>
        <end position="250"/>
    </location>
</feature>
<dbReference type="InterPro" id="IPR002110">
    <property type="entry name" value="Ankyrin_rpt"/>
</dbReference>
<evidence type="ECO:0000313" key="7">
    <source>
        <dbReference type="Proteomes" id="UP000241890"/>
    </source>
</evidence>
<dbReference type="Proteomes" id="UP000241890">
    <property type="component" value="Unassembled WGS sequence"/>
</dbReference>
<dbReference type="OrthoDB" id="10254927at2759"/>
<feature type="domain" description="ACB" evidence="5">
    <location>
        <begin position="16"/>
        <end position="102"/>
    </location>
</feature>
<comment type="similarity">
    <text evidence="1">Belongs to the ACBP family.</text>
</comment>
<name>A0A2R5GLL6_9STRA</name>
<feature type="region of interest" description="Disordered" evidence="4">
    <location>
        <begin position="1"/>
        <end position="20"/>
    </location>
</feature>
<dbReference type="GO" id="GO:0006631">
    <property type="term" value="P:fatty acid metabolic process"/>
    <property type="evidence" value="ECO:0007669"/>
    <property type="project" value="TreeGrafter"/>
</dbReference>
<dbReference type="SUPFAM" id="SSF47027">
    <property type="entry name" value="Acyl-CoA binding protein"/>
    <property type="match status" value="1"/>
</dbReference>
<dbReference type="SUPFAM" id="SSF48403">
    <property type="entry name" value="Ankyrin repeat"/>
    <property type="match status" value="1"/>
</dbReference>
<reference evidence="6 7" key="1">
    <citation type="submission" date="2017-12" db="EMBL/GenBank/DDBJ databases">
        <title>Sequencing, de novo assembly and annotation of complete genome of a new Thraustochytrid species, strain FCC1311.</title>
        <authorList>
            <person name="Sedici K."/>
            <person name="Godart F."/>
            <person name="Aiese Cigliano R."/>
            <person name="Sanseverino W."/>
            <person name="Barakat M."/>
            <person name="Ortet P."/>
            <person name="Marechal E."/>
            <person name="Cagnac O."/>
            <person name="Amato A."/>
        </authorList>
    </citation>
    <scope>NUCLEOTIDE SEQUENCE [LARGE SCALE GENOMIC DNA]</scope>
</reference>
<gene>
    <name evidence="6" type="ORF">FCC1311_081721</name>
</gene>
<evidence type="ECO:0000313" key="6">
    <source>
        <dbReference type="EMBL" id="GBG31525.1"/>
    </source>
</evidence>